<sequence length="318" mass="36776">MLKTIFHKVPQQLQRGLLSNRILIRHNCVPSINHTFRQFHKVRVLRDEEQEKKKISEEEYRHYYEDEVDADDFDPEEHKRKKERQFNVIASLFVLGGAILIYDANFAKDETVYEKIKALASDLYTGRVSTAASFDTNIGDNHETPTVVMELDDLIYDNNIQIKARNGLRQFLQNVAKDYEIVIYTDANKSIIKDELIKQLQDASDKHNSIKVVKYPIGAKRLKDIKQIRRSPEKTIVIENEDYENNANKDRTITIKQWTGQDDTFLDVLEAVLREVRTGDGHVTTISDDNRRDLESSCTTSVIAAVAPKKVSSWFGFK</sequence>
<organism evidence="2 3">
    <name type="scientific">Acrasis kona</name>
    <dbReference type="NCBI Taxonomy" id="1008807"/>
    <lineage>
        <taxon>Eukaryota</taxon>
        <taxon>Discoba</taxon>
        <taxon>Heterolobosea</taxon>
        <taxon>Tetramitia</taxon>
        <taxon>Eutetramitia</taxon>
        <taxon>Acrasidae</taxon>
        <taxon>Acrasis</taxon>
    </lineage>
</organism>
<protein>
    <submittedName>
        <fullName evidence="2">Mitochondrial import inner membrane translocase subunit TIM50</fullName>
    </submittedName>
</protein>
<reference evidence="2 3" key="1">
    <citation type="submission" date="2024-03" db="EMBL/GenBank/DDBJ databases">
        <title>The Acrasis kona genome and developmental transcriptomes reveal deep origins of eukaryotic multicellular pathways.</title>
        <authorList>
            <person name="Sheikh S."/>
            <person name="Fu C.-J."/>
            <person name="Brown M.W."/>
            <person name="Baldauf S.L."/>
        </authorList>
    </citation>
    <scope>NUCLEOTIDE SEQUENCE [LARGE SCALE GENOMIC DNA]</scope>
    <source>
        <strain evidence="2 3">ATCC MYA-3509</strain>
    </source>
</reference>
<dbReference type="SMART" id="SM00577">
    <property type="entry name" value="CPDc"/>
    <property type="match status" value="1"/>
</dbReference>
<dbReference type="InterPro" id="IPR004274">
    <property type="entry name" value="FCP1_dom"/>
</dbReference>
<evidence type="ECO:0000313" key="2">
    <source>
        <dbReference type="EMBL" id="KAL0481306.1"/>
    </source>
</evidence>
<dbReference type="EMBL" id="JAOPGA020000749">
    <property type="protein sequence ID" value="KAL0481306.1"/>
    <property type="molecule type" value="Genomic_DNA"/>
</dbReference>
<dbReference type="InterPro" id="IPR023214">
    <property type="entry name" value="HAD_sf"/>
</dbReference>
<dbReference type="Pfam" id="PF03031">
    <property type="entry name" value="NIF"/>
    <property type="match status" value="1"/>
</dbReference>
<dbReference type="InterPro" id="IPR036412">
    <property type="entry name" value="HAD-like_sf"/>
</dbReference>
<accession>A0AAW2YWK6</accession>
<dbReference type="Proteomes" id="UP001431209">
    <property type="component" value="Unassembled WGS sequence"/>
</dbReference>
<keyword evidence="3" id="KW-1185">Reference proteome</keyword>
<gene>
    <name evidence="2" type="ORF">AKO1_012750</name>
</gene>
<name>A0AAW2YWK6_9EUKA</name>
<evidence type="ECO:0000259" key="1">
    <source>
        <dbReference type="SMART" id="SM00577"/>
    </source>
</evidence>
<dbReference type="AlphaFoldDB" id="A0AAW2YWK6"/>
<proteinExistence type="predicted"/>
<dbReference type="Gene3D" id="3.40.50.1000">
    <property type="entry name" value="HAD superfamily/HAD-like"/>
    <property type="match status" value="1"/>
</dbReference>
<feature type="domain" description="FCP1 homology" evidence="1">
    <location>
        <begin position="146"/>
        <end position="264"/>
    </location>
</feature>
<dbReference type="SUPFAM" id="SSF56784">
    <property type="entry name" value="HAD-like"/>
    <property type="match status" value="1"/>
</dbReference>
<comment type="caution">
    <text evidence="2">The sequence shown here is derived from an EMBL/GenBank/DDBJ whole genome shotgun (WGS) entry which is preliminary data.</text>
</comment>
<evidence type="ECO:0000313" key="3">
    <source>
        <dbReference type="Proteomes" id="UP001431209"/>
    </source>
</evidence>